<dbReference type="EMBL" id="LNTU01000001">
    <property type="protein sequence ID" value="KXF78365.1"/>
    <property type="molecule type" value="Genomic_DNA"/>
</dbReference>
<dbReference type="InterPro" id="IPR028250">
    <property type="entry name" value="DsbDN"/>
</dbReference>
<dbReference type="STRING" id="1494590.ATN84_00740"/>
<dbReference type="AlphaFoldDB" id="A0A135HYU9"/>
<gene>
    <name evidence="2" type="ORF">ATN84_00740</name>
</gene>
<keyword evidence="3" id="KW-1185">Reference proteome</keyword>
<name>A0A135HYU9_9HYPH</name>
<feature type="domain" description="Thiol:disulfide interchange protein DsbD N-terminal" evidence="1">
    <location>
        <begin position="47"/>
        <end position="152"/>
    </location>
</feature>
<dbReference type="RefSeq" id="WP_068879635.1">
    <property type="nucleotide sequence ID" value="NZ_LNTU01000001.1"/>
</dbReference>
<evidence type="ECO:0000313" key="2">
    <source>
        <dbReference type="EMBL" id="KXF78365.1"/>
    </source>
</evidence>
<evidence type="ECO:0000259" key="1">
    <source>
        <dbReference type="Pfam" id="PF11412"/>
    </source>
</evidence>
<proteinExistence type="predicted"/>
<dbReference type="Proteomes" id="UP000070107">
    <property type="component" value="Unassembled WGS sequence"/>
</dbReference>
<organism evidence="2 3">
    <name type="scientific">Paramesorhizobium deserti</name>
    <dbReference type="NCBI Taxonomy" id="1494590"/>
    <lineage>
        <taxon>Bacteria</taxon>
        <taxon>Pseudomonadati</taxon>
        <taxon>Pseudomonadota</taxon>
        <taxon>Alphaproteobacteria</taxon>
        <taxon>Hyphomicrobiales</taxon>
        <taxon>Phyllobacteriaceae</taxon>
        <taxon>Paramesorhizobium</taxon>
    </lineage>
</organism>
<reference evidence="2 3" key="1">
    <citation type="submission" date="2015-11" db="EMBL/GenBank/DDBJ databases">
        <title>Draft genome sequence of Paramesorhizobium deserti A-3-E, a strain highly resistant to diverse beta-lactam antibiotics.</title>
        <authorList>
            <person name="Lv R."/>
            <person name="Yang X."/>
            <person name="Fang N."/>
            <person name="Guo J."/>
            <person name="Luo X."/>
            <person name="Peng F."/>
            <person name="Yang R."/>
            <person name="Cui Y."/>
            <person name="Fang C."/>
            <person name="Song Y."/>
        </authorList>
    </citation>
    <scope>NUCLEOTIDE SEQUENCE [LARGE SCALE GENOMIC DNA]</scope>
    <source>
        <strain evidence="2 3">A-3-E</strain>
    </source>
</reference>
<evidence type="ECO:0000313" key="3">
    <source>
        <dbReference type="Proteomes" id="UP000070107"/>
    </source>
</evidence>
<dbReference type="OrthoDB" id="9811036at2"/>
<dbReference type="Pfam" id="PF11412">
    <property type="entry name" value="DsbD_N"/>
    <property type="match status" value="1"/>
</dbReference>
<accession>A0A135HYU9</accession>
<protein>
    <recommendedName>
        <fullName evidence="1">Thiol:disulfide interchange protein DsbD N-terminal domain-containing protein</fullName>
    </recommendedName>
</protein>
<sequence>MNNRILVQTAFIAALLAPDHTLAESSPWVETPGGKVRLLLDVPQEPAKTLRGAIEIDLAEGWKTYWQEPGDAGVPPQLDLTASSNIAGSMIAFPAPQRFDDGNTQWAGYKNSVVLPVTFDLEKPGAPVHLKGHAFLGICETICIPVQAVFDLTVKPGKEDSLARILVSTAFDRLPQPASPEFGVREAVRKDGKAVFDVRLPAEGQPAELFLSSDAAAFATPKFESAGEGDGARFSSNILRSAGDKPAMVDYTLVQGDRAVSGKVQLP</sequence>
<comment type="caution">
    <text evidence="2">The sequence shown here is derived from an EMBL/GenBank/DDBJ whole genome shotgun (WGS) entry which is preliminary data.</text>
</comment>